<comment type="caution">
    <text evidence="2">The sequence shown here is derived from an EMBL/GenBank/DDBJ whole genome shotgun (WGS) entry which is preliminary data.</text>
</comment>
<dbReference type="InterPro" id="IPR005119">
    <property type="entry name" value="LysR_subst-bd"/>
</dbReference>
<dbReference type="Pfam" id="PF03466">
    <property type="entry name" value="LysR_substrate"/>
    <property type="match status" value="1"/>
</dbReference>
<sequence>MYSEKIVHQTPLQAMLGPHFERNIVYSTNHPQSAISLVQAGMGIVFLPRYLVEAQQMAAHLRDLRILDLAPELARPIQQFHHVCAYPQQQYQSKQVKVLADIIRECFHAFS</sequence>
<evidence type="ECO:0000313" key="2">
    <source>
        <dbReference type="EMBL" id="GHO58653.1"/>
    </source>
</evidence>
<accession>A0ABQ3V155</accession>
<protein>
    <recommendedName>
        <fullName evidence="1">LysR substrate-binding domain-containing protein</fullName>
    </recommendedName>
</protein>
<dbReference type="Gene3D" id="3.40.190.290">
    <property type="match status" value="1"/>
</dbReference>
<evidence type="ECO:0000313" key="3">
    <source>
        <dbReference type="Proteomes" id="UP000654345"/>
    </source>
</evidence>
<reference evidence="2 3" key="1">
    <citation type="journal article" date="2021" name="Int. J. Syst. Evol. Microbiol.">
        <title>Reticulibacter mediterranei gen. nov., sp. nov., within the new family Reticulibacteraceae fam. nov., and Ktedonospora formicarum gen. nov., sp. nov., Ktedonobacter robiniae sp. nov., Dictyobacter formicarum sp. nov. and Dictyobacter arantiisoli sp. nov., belonging to the class Ktedonobacteria.</title>
        <authorList>
            <person name="Yabe S."/>
            <person name="Zheng Y."/>
            <person name="Wang C.M."/>
            <person name="Sakai Y."/>
            <person name="Abe K."/>
            <person name="Yokota A."/>
            <person name="Donadio S."/>
            <person name="Cavaletti L."/>
            <person name="Monciardini P."/>
        </authorList>
    </citation>
    <scope>NUCLEOTIDE SEQUENCE [LARGE SCALE GENOMIC DNA]</scope>
    <source>
        <strain evidence="2 3">SOSP1-30</strain>
    </source>
</reference>
<gene>
    <name evidence="2" type="ORF">KSB_71280</name>
</gene>
<dbReference type="Proteomes" id="UP000654345">
    <property type="component" value="Unassembled WGS sequence"/>
</dbReference>
<proteinExistence type="predicted"/>
<organism evidence="2 3">
    <name type="scientific">Ktedonobacter robiniae</name>
    <dbReference type="NCBI Taxonomy" id="2778365"/>
    <lineage>
        <taxon>Bacteria</taxon>
        <taxon>Bacillati</taxon>
        <taxon>Chloroflexota</taxon>
        <taxon>Ktedonobacteria</taxon>
        <taxon>Ktedonobacterales</taxon>
        <taxon>Ktedonobacteraceae</taxon>
        <taxon>Ktedonobacter</taxon>
    </lineage>
</organism>
<feature type="domain" description="LysR substrate-binding" evidence="1">
    <location>
        <begin position="13"/>
        <end position="105"/>
    </location>
</feature>
<dbReference type="EMBL" id="BNJG01000003">
    <property type="protein sequence ID" value="GHO58653.1"/>
    <property type="molecule type" value="Genomic_DNA"/>
</dbReference>
<evidence type="ECO:0000259" key="1">
    <source>
        <dbReference type="Pfam" id="PF03466"/>
    </source>
</evidence>
<name>A0ABQ3V155_9CHLR</name>
<dbReference type="SUPFAM" id="SSF53850">
    <property type="entry name" value="Periplasmic binding protein-like II"/>
    <property type="match status" value="1"/>
</dbReference>
<dbReference type="CDD" id="cd05466">
    <property type="entry name" value="PBP2_LTTR_substrate"/>
    <property type="match status" value="1"/>
</dbReference>
<keyword evidence="3" id="KW-1185">Reference proteome</keyword>